<evidence type="ECO:0000313" key="4">
    <source>
        <dbReference type="EMBL" id="KAK4367771.1"/>
    </source>
</evidence>
<comment type="caution">
    <text evidence="4">The sequence shown here is derived from an EMBL/GenBank/DDBJ whole genome shotgun (WGS) entry which is preliminary data.</text>
</comment>
<evidence type="ECO:0000313" key="5">
    <source>
        <dbReference type="Proteomes" id="UP001291623"/>
    </source>
</evidence>
<dbReference type="GO" id="GO:0005634">
    <property type="term" value="C:nucleus"/>
    <property type="evidence" value="ECO:0007669"/>
    <property type="project" value="TreeGrafter"/>
</dbReference>
<name>A0AAE1SDM3_9SOLA</name>
<dbReference type="Gene3D" id="2.170.270.10">
    <property type="entry name" value="SET domain"/>
    <property type="match status" value="1"/>
</dbReference>
<reference evidence="4" key="1">
    <citation type="submission" date="2023-12" db="EMBL/GenBank/DDBJ databases">
        <title>Genome assembly of Anisodus tanguticus.</title>
        <authorList>
            <person name="Wang Y.-J."/>
        </authorList>
    </citation>
    <scope>NUCLEOTIDE SEQUENCE</scope>
    <source>
        <strain evidence="4">KB-2021</strain>
        <tissue evidence="4">Leaf</tissue>
    </source>
</reference>
<dbReference type="PANTHER" id="PTHR45747:SF4">
    <property type="entry name" value="HISTONE-LYSINE N-METHYLTRANSFERASE E(Z)"/>
    <property type="match status" value="1"/>
</dbReference>
<evidence type="ECO:0000256" key="2">
    <source>
        <dbReference type="ARBA" id="ARBA00023163"/>
    </source>
</evidence>
<dbReference type="Proteomes" id="UP001291623">
    <property type="component" value="Unassembled WGS sequence"/>
</dbReference>
<gene>
    <name evidence="4" type="ORF">RND71_011563</name>
</gene>
<organism evidence="4 5">
    <name type="scientific">Anisodus tanguticus</name>
    <dbReference type="NCBI Taxonomy" id="243964"/>
    <lineage>
        <taxon>Eukaryota</taxon>
        <taxon>Viridiplantae</taxon>
        <taxon>Streptophyta</taxon>
        <taxon>Embryophyta</taxon>
        <taxon>Tracheophyta</taxon>
        <taxon>Spermatophyta</taxon>
        <taxon>Magnoliopsida</taxon>
        <taxon>eudicotyledons</taxon>
        <taxon>Gunneridae</taxon>
        <taxon>Pentapetalae</taxon>
        <taxon>asterids</taxon>
        <taxon>lamiids</taxon>
        <taxon>Solanales</taxon>
        <taxon>Solanaceae</taxon>
        <taxon>Solanoideae</taxon>
        <taxon>Hyoscyameae</taxon>
        <taxon>Anisodus</taxon>
    </lineage>
</organism>
<keyword evidence="5" id="KW-1185">Reference proteome</keyword>
<dbReference type="AlphaFoldDB" id="A0AAE1SDM3"/>
<dbReference type="InterPro" id="IPR046341">
    <property type="entry name" value="SET_dom_sf"/>
</dbReference>
<dbReference type="GO" id="GO:0046976">
    <property type="term" value="F:histone H3K27 methyltransferase activity"/>
    <property type="evidence" value="ECO:0007669"/>
    <property type="project" value="TreeGrafter"/>
</dbReference>
<dbReference type="EMBL" id="JAVYJV010000006">
    <property type="protein sequence ID" value="KAK4367771.1"/>
    <property type="molecule type" value="Genomic_DNA"/>
</dbReference>
<dbReference type="InterPro" id="IPR045318">
    <property type="entry name" value="EZH1/2-like"/>
</dbReference>
<evidence type="ECO:0000256" key="3">
    <source>
        <dbReference type="SAM" id="Phobius"/>
    </source>
</evidence>
<keyword evidence="3" id="KW-0472">Membrane</keyword>
<keyword evidence="1" id="KW-0805">Transcription regulation</keyword>
<proteinExistence type="predicted"/>
<keyword evidence="3" id="KW-0812">Transmembrane</keyword>
<dbReference type="GO" id="GO:0003682">
    <property type="term" value="F:chromatin binding"/>
    <property type="evidence" value="ECO:0007669"/>
    <property type="project" value="TreeGrafter"/>
</dbReference>
<dbReference type="GO" id="GO:0031507">
    <property type="term" value="P:heterochromatin formation"/>
    <property type="evidence" value="ECO:0007669"/>
    <property type="project" value="TreeGrafter"/>
</dbReference>
<protein>
    <submittedName>
        <fullName evidence="4">Uncharacterized protein</fullName>
    </submittedName>
</protein>
<sequence>MEHDSELRQIDRSAGKGYEVSPKGNSLFFLEDLMLSGWGAFLKFVLYAYRKVDKLKFANHSPDPNCYTKVIMVVGDHKVGIFDHLSDFVIHFVGRQN</sequence>
<keyword evidence="2" id="KW-0804">Transcription</keyword>
<keyword evidence="3" id="KW-1133">Transmembrane helix</keyword>
<accession>A0AAE1SDM3</accession>
<dbReference type="PANTHER" id="PTHR45747">
    <property type="entry name" value="HISTONE-LYSINE N-METHYLTRANSFERASE E(Z)"/>
    <property type="match status" value="1"/>
</dbReference>
<evidence type="ECO:0000256" key="1">
    <source>
        <dbReference type="ARBA" id="ARBA00023015"/>
    </source>
</evidence>
<feature type="transmembrane region" description="Helical" evidence="3">
    <location>
        <begin position="27"/>
        <end position="49"/>
    </location>
</feature>
<dbReference type="SUPFAM" id="SSF82199">
    <property type="entry name" value="SET domain"/>
    <property type="match status" value="1"/>
</dbReference>